<evidence type="ECO:0000256" key="1">
    <source>
        <dbReference type="ARBA" id="ARBA00010062"/>
    </source>
</evidence>
<feature type="domain" description="Leucine-binding protein" evidence="6">
    <location>
        <begin position="21"/>
        <end position="353"/>
    </location>
</feature>
<comment type="caution">
    <text evidence="7">The sequence shown here is derived from an EMBL/GenBank/DDBJ whole genome shotgun (WGS) entry which is preliminary data.</text>
</comment>
<dbReference type="CDD" id="cd06358">
    <property type="entry name" value="PBP1_NHase"/>
    <property type="match status" value="1"/>
</dbReference>
<dbReference type="PANTHER" id="PTHR47628:SF1">
    <property type="entry name" value="ALIPHATIC AMIDASE EXPRESSION-REGULATING PROTEIN"/>
    <property type="match status" value="1"/>
</dbReference>
<reference evidence="7 8" key="1">
    <citation type="journal article" date="2011" name="Syst. Appl. Microbiol.">
        <title>Defluviimonas denitrificans gen. nov., sp. nov., and Pararhodobacter aggregans gen. nov., sp. nov., non-phototrophic Rhodobacteraceae from the biofilter of a marine aquaculture.</title>
        <authorList>
            <person name="Foesel B.U."/>
            <person name="Drake H.L."/>
            <person name="Schramm A."/>
        </authorList>
    </citation>
    <scope>NUCLEOTIDE SEQUENCE [LARGE SCALE GENOMIC DNA]</scope>
    <source>
        <strain evidence="7 8">D1-19</strain>
    </source>
</reference>
<feature type="signal peptide" evidence="5">
    <location>
        <begin position="1"/>
        <end position="20"/>
    </location>
</feature>
<keyword evidence="2" id="KW-0813">Transport</keyword>
<name>A0A2T7US67_9RHOB</name>
<dbReference type="SUPFAM" id="SSF53822">
    <property type="entry name" value="Periplasmic binding protein-like I"/>
    <property type="match status" value="1"/>
</dbReference>
<accession>A0A2T7US67</accession>
<dbReference type="PRINTS" id="PR00337">
    <property type="entry name" value="LEUILEVALBP"/>
</dbReference>
<evidence type="ECO:0000313" key="7">
    <source>
        <dbReference type="EMBL" id="PVE47583.1"/>
    </source>
</evidence>
<dbReference type="PANTHER" id="PTHR47628">
    <property type="match status" value="1"/>
</dbReference>
<dbReference type="InterPro" id="IPR000709">
    <property type="entry name" value="Leu_Ile_Val-bd"/>
</dbReference>
<feature type="chain" id="PRO_5015464308" description="Leucine-binding protein domain-containing protein" evidence="5">
    <location>
        <begin position="21"/>
        <end position="376"/>
    </location>
</feature>
<evidence type="ECO:0000259" key="6">
    <source>
        <dbReference type="Pfam" id="PF13458"/>
    </source>
</evidence>
<keyword evidence="4" id="KW-0029">Amino-acid transport</keyword>
<protein>
    <recommendedName>
        <fullName evidence="6">Leucine-binding protein domain-containing protein</fullName>
    </recommendedName>
</protein>
<dbReference type="Proteomes" id="UP000244810">
    <property type="component" value="Unassembled WGS sequence"/>
</dbReference>
<keyword evidence="8" id="KW-1185">Reference proteome</keyword>
<dbReference type="EMBL" id="QDDR01000004">
    <property type="protein sequence ID" value="PVE47583.1"/>
    <property type="molecule type" value="Genomic_DNA"/>
</dbReference>
<keyword evidence="3 5" id="KW-0732">Signal</keyword>
<dbReference type="InterPro" id="IPR028082">
    <property type="entry name" value="Peripla_BP_I"/>
</dbReference>
<gene>
    <name evidence="7" type="ORF">DDE23_09030</name>
</gene>
<evidence type="ECO:0000256" key="2">
    <source>
        <dbReference type="ARBA" id="ARBA00022448"/>
    </source>
</evidence>
<organism evidence="7 8">
    <name type="scientific">Pararhodobacter aggregans</name>
    <dbReference type="NCBI Taxonomy" id="404875"/>
    <lineage>
        <taxon>Bacteria</taxon>
        <taxon>Pseudomonadati</taxon>
        <taxon>Pseudomonadota</taxon>
        <taxon>Alphaproteobacteria</taxon>
        <taxon>Rhodobacterales</taxon>
        <taxon>Paracoccaceae</taxon>
        <taxon>Pararhodobacter</taxon>
    </lineage>
</organism>
<evidence type="ECO:0000313" key="8">
    <source>
        <dbReference type="Proteomes" id="UP000244810"/>
    </source>
</evidence>
<evidence type="ECO:0000256" key="5">
    <source>
        <dbReference type="SAM" id="SignalP"/>
    </source>
</evidence>
<dbReference type="GO" id="GO:0006865">
    <property type="term" value="P:amino acid transport"/>
    <property type="evidence" value="ECO:0007669"/>
    <property type="project" value="UniProtKB-KW"/>
</dbReference>
<dbReference type="Pfam" id="PF13458">
    <property type="entry name" value="Peripla_BP_6"/>
    <property type="match status" value="1"/>
</dbReference>
<evidence type="ECO:0000256" key="3">
    <source>
        <dbReference type="ARBA" id="ARBA00022729"/>
    </source>
</evidence>
<dbReference type="InterPro" id="IPR028081">
    <property type="entry name" value="Leu-bd"/>
</dbReference>
<dbReference type="RefSeq" id="WP_107750955.1">
    <property type="nucleotide sequence ID" value="NZ_QBKF01000003.1"/>
</dbReference>
<sequence>MKRLLISTAIAGLMGGTALAEVRIGVLVPDSGPAGLFGPSARQAAALAAEDINAAGGINGEPVELIFADVGVPPAQAVQAVQRLWRSDGVQGFVGMHDSAVRAAITGQLRGQLPYVYTAVYEGGECATGTYVTGETPAQQLAPVIPWLAENEGVSRWYLIGNDYNWPRDTNAAAQEIIAASGGTVVGEEYVPLGASDFDASLGRIRSSGADAVLVTLVGGDSVGFNIAYSAFGLDQQALRLGTLIEENTLAGIGSANANRLFASMGYFAGIDSDAARDYAARLGATFGSDAAQPNGMGESIYDGLMLLAALSNAAGSLDAAAVAAVADGTAFSSPRGEAVLDGNHVAQTIFLADGSSGAFEVVTRFDSVPSGVTCP</sequence>
<comment type="similarity">
    <text evidence="1">Belongs to the leucine-binding protein family.</text>
</comment>
<proteinExistence type="inferred from homology"/>
<evidence type="ECO:0000256" key="4">
    <source>
        <dbReference type="ARBA" id="ARBA00022970"/>
    </source>
</evidence>
<dbReference type="OrthoDB" id="9802022at2"/>
<dbReference type="AlphaFoldDB" id="A0A2T7US67"/>
<dbReference type="Gene3D" id="3.40.50.2300">
    <property type="match status" value="2"/>
</dbReference>